<accession>A0A7J7JU27</accession>
<name>A0A7J7JU27_BUGNE</name>
<evidence type="ECO:0000313" key="2">
    <source>
        <dbReference type="EMBL" id="KAF6029879.1"/>
    </source>
</evidence>
<gene>
    <name evidence="2" type="ORF">EB796_011816</name>
</gene>
<organism evidence="2 3">
    <name type="scientific">Bugula neritina</name>
    <name type="common">Brown bryozoan</name>
    <name type="synonym">Sertularia neritina</name>
    <dbReference type="NCBI Taxonomy" id="10212"/>
    <lineage>
        <taxon>Eukaryota</taxon>
        <taxon>Metazoa</taxon>
        <taxon>Spiralia</taxon>
        <taxon>Lophotrochozoa</taxon>
        <taxon>Bryozoa</taxon>
        <taxon>Gymnolaemata</taxon>
        <taxon>Cheilostomatida</taxon>
        <taxon>Flustrina</taxon>
        <taxon>Buguloidea</taxon>
        <taxon>Bugulidae</taxon>
        <taxon>Bugula</taxon>
    </lineage>
</organism>
<reference evidence="2" key="1">
    <citation type="submission" date="2020-06" db="EMBL/GenBank/DDBJ databases">
        <title>Draft genome of Bugula neritina, a colonial animal packing powerful symbionts and potential medicines.</title>
        <authorList>
            <person name="Rayko M."/>
        </authorList>
    </citation>
    <scope>NUCLEOTIDE SEQUENCE [LARGE SCALE GENOMIC DNA]</scope>
    <source>
        <strain evidence="2">Kwan_BN1</strain>
    </source>
</reference>
<protein>
    <submittedName>
        <fullName evidence="2">Uncharacterized protein</fullName>
    </submittedName>
</protein>
<feature type="region of interest" description="Disordered" evidence="1">
    <location>
        <begin position="203"/>
        <end position="259"/>
    </location>
</feature>
<proteinExistence type="predicted"/>
<dbReference type="Proteomes" id="UP000593567">
    <property type="component" value="Unassembled WGS sequence"/>
</dbReference>
<sequence length="392" mass="43788">MHRIDSQGSEVHRAKLSKLREEWLGREMANLLEPSNHRKMASTASTSDSGLGLSPFEDITYPQEVMLPSHNAQYGAHAATHGLLSEEVLVATIQSEAETSQYIVDMLASTQTMRRRKQQYDESQLTYRRRGLVARQSLYTSSPPAPKQSVWGEMFDKMLNKLKGIETGSESEGDGGGNPYHVTLLRTADYTWVSTIAVVSPSRSQLDNEVNSEPSALVSQEVTSQEVTSQEVTSQEVTSQEVTSQADKREGLTDPSDSAAYWEENWNDESSTSSHVEYCEGCSGLKTPNSERNVIPTFCYKNQNCASFDRSLKEQPSPLDGLQSITFRRPDLLSLKLPMSPIRKTDSNSDVWIEQSDTISNTPSTFVTKNHSSQSKSLTSVWKRIKKLFSNR</sequence>
<keyword evidence="3" id="KW-1185">Reference proteome</keyword>
<comment type="caution">
    <text evidence="2">The sequence shown here is derived from an EMBL/GenBank/DDBJ whole genome shotgun (WGS) entry which is preliminary data.</text>
</comment>
<evidence type="ECO:0000256" key="1">
    <source>
        <dbReference type="SAM" id="MobiDB-lite"/>
    </source>
</evidence>
<dbReference type="AlphaFoldDB" id="A0A7J7JU27"/>
<dbReference type="EMBL" id="VXIV02001782">
    <property type="protein sequence ID" value="KAF6029879.1"/>
    <property type="molecule type" value="Genomic_DNA"/>
</dbReference>
<evidence type="ECO:0000313" key="3">
    <source>
        <dbReference type="Proteomes" id="UP000593567"/>
    </source>
</evidence>
<feature type="compositionally biased region" description="Polar residues" evidence="1">
    <location>
        <begin position="203"/>
        <end position="245"/>
    </location>
</feature>